<dbReference type="InterPro" id="IPR001853">
    <property type="entry name" value="DSBA-like_thioredoxin_dom"/>
</dbReference>
<feature type="domain" description="DSBA-like thioredoxin" evidence="1">
    <location>
        <begin position="5"/>
        <end position="210"/>
    </location>
</feature>
<dbReference type="InterPro" id="IPR036249">
    <property type="entry name" value="Thioredoxin-like_sf"/>
</dbReference>
<dbReference type="Proteomes" id="UP000184188">
    <property type="component" value="Unassembled WGS sequence"/>
</dbReference>
<dbReference type="SUPFAM" id="SSF52833">
    <property type="entry name" value="Thioredoxin-like"/>
    <property type="match status" value="1"/>
</dbReference>
<dbReference type="RefSeq" id="XP_022585991.1">
    <property type="nucleotide sequence ID" value="XM_022728565.1"/>
</dbReference>
<sequence>MAVITVDIVSDTICPWCFIGYKDLQKAINLYKKTIPGGSKDEIDINWKPFFLDQEAPKESIRMGDRMLKRMTPQQVAAAQQRLRRVGQAAGIRLSFDGYIGSSRLSHQLIYVARMKKGSAMQSRVTETIFEYQFERGADLSRLGTVLEVAVEAGLDKDEVQGWFEDGLGLLEVEKEAQEQRENGIQSVPHFIIGQHHVDGAVDIGAFLEMLGEAKQDKKQE</sequence>
<dbReference type="EMBL" id="KV878336">
    <property type="protein sequence ID" value="OJJ51481.1"/>
    <property type="molecule type" value="Genomic_DNA"/>
</dbReference>
<dbReference type="OrthoDB" id="1930760at2759"/>
<evidence type="ECO:0000259" key="1">
    <source>
        <dbReference type="Pfam" id="PF01323"/>
    </source>
</evidence>
<gene>
    <name evidence="2" type="ORF">ASPZODRAFT_55801</name>
</gene>
<dbReference type="PANTHER" id="PTHR13887:SF41">
    <property type="entry name" value="THIOREDOXIN SUPERFAMILY PROTEIN"/>
    <property type="match status" value="1"/>
</dbReference>
<dbReference type="Pfam" id="PF01323">
    <property type="entry name" value="DSBA"/>
    <property type="match status" value="1"/>
</dbReference>
<dbReference type="Gene3D" id="3.40.30.10">
    <property type="entry name" value="Glutaredoxin"/>
    <property type="match status" value="1"/>
</dbReference>
<dbReference type="GeneID" id="34615029"/>
<dbReference type="GO" id="GO:0016491">
    <property type="term" value="F:oxidoreductase activity"/>
    <property type="evidence" value="ECO:0007669"/>
    <property type="project" value="InterPro"/>
</dbReference>
<name>A0A1L9SWJ5_9EURO</name>
<proteinExistence type="predicted"/>
<evidence type="ECO:0000313" key="3">
    <source>
        <dbReference type="Proteomes" id="UP000184188"/>
    </source>
</evidence>
<protein>
    <recommendedName>
        <fullName evidence="1">DSBA-like thioredoxin domain-containing protein</fullName>
    </recommendedName>
</protein>
<dbReference type="VEuPathDB" id="FungiDB:ASPZODRAFT_55801"/>
<dbReference type="CDD" id="cd03024">
    <property type="entry name" value="DsbA_FrnE"/>
    <property type="match status" value="1"/>
</dbReference>
<evidence type="ECO:0000313" key="2">
    <source>
        <dbReference type="EMBL" id="OJJ51481.1"/>
    </source>
</evidence>
<accession>A0A1L9SWJ5</accession>
<dbReference type="AlphaFoldDB" id="A0A1L9SWJ5"/>
<organism evidence="2 3">
    <name type="scientific">Penicilliopsis zonata CBS 506.65</name>
    <dbReference type="NCBI Taxonomy" id="1073090"/>
    <lineage>
        <taxon>Eukaryota</taxon>
        <taxon>Fungi</taxon>
        <taxon>Dikarya</taxon>
        <taxon>Ascomycota</taxon>
        <taxon>Pezizomycotina</taxon>
        <taxon>Eurotiomycetes</taxon>
        <taxon>Eurotiomycetidae</taxon>
        <taxon>Eurotiales</taxon>
        <taxon>Aspergillaceae</taxon>
        <taxon>Penicilliopsis</taxon>
    </lineage>
</organism>
<keyword evidence="3" id="KW-1185">Reference proteome</keyword>
<reference evidence="3" key="1">
    <citation type="journal article" date="2017" name="Genome Biol.">
        <title>Comparative genomics reveals high biological diversity and specific adaptations in the industrially and medically important fungal genus Aspergillus.</title>
        <authorList>
            <person name="de Vries R.P."/>
            <person name="Riley R."/>
            <person name="Wiebenga A."/>
            <person name="Aguilar-Osorio G."/>
            <person name="Amillis S."/>
            <person name="Uchima C.A."/>
            <person name="Anderluh G."/>
            <person name="Asadollahi M."/>
            <person name="Askin M."/>
            <person name="Barry K."/>
            <person name="Battaglia E."/>
            <person name="Bayram O."/>
            <person name="Benocci T."/>
            <person name="Braus-Stromeyer S.A."/>
            <person name="Caldana C."/>
            <person name="Canovas D."/>
            <person name="Cerqueira G.C."/>
            <person name="Chen F."/>
            <person name="Chen W."/>
            <person name="Choi C."/>
            <person name="Clum A."/>
            <person name="Dos Santos R.A."/>
            <person name="Damasio A.R."/>
            <person name="Diallinas G."/>
            <person name="Emri T."/>
            <person name="Fekete E."/>
            <person name="Flipphi M."/>
            <person name="Freyberg S."/>
            <person name="Gallo A."/>
            <person name="Gournas C."/>
            <person name="Habgood R."/>
            <person name="Hainaut M."/>
            <person name="Harispe M.L."/>
            <person name="Henrissat B."/>
            <person name="Hilden K.S."/>
            <person name="Hope R."/>
            <person name="Hossain A."/>
            <person name="Karabika E."/>
            <person name="Karaffa L."/>
            <person name="Karanyi Z."/>
            <person name="Krasevec N."/>
            <person name="Kuo A."/>
            <person name="Kusch H."/>
            <person name="LaButti K."/>
            <person name="Lagendijk E.L."/>
            <person name="Lapidus A."/>
            <person name="Levasseur A."/>
            <person name="Lindquist E."/>
            <person name="Lipzen A."/>
            <person name="Logrieco A.F."/>
            <person name="MacCabe A."/>
            <person name="Maekelae M.R."/>
            <person name="Malavazi I."/>
            <person name="Melin P."/>
            <person name="Meyer V."/>
            <person name="Mielnichuk N."/>
            <person name="Miskei M."/>
            <person name="Molnar A.P."/>
            <person name="Mule G."/>
            <person name="Ngan C.Y."/>
            <person name="Orejas M."/>
            <person name="Orosz E."/>
            <person name="Ouedraogo J.P."/>
            <person name="Overkamp K.M."/>
            <person name="Park H.-S."/>
            <person name="Perrone G."/>
            <person name="Piumi F."/>
            <person name="Punt P.J."/>
            <person name="Ram A.F."/>
            <person name="Ramon A."/>
            <person name="Rauscher S."/>
            <person name="Record E."/>
            <person name="Riano-Pachon D.M."/>
            <person name="Robert V."/>
            <person name="Roehrig J."/>
            <person name="Ruller R."/>
            <person name="Salamov A."/>
            <person name="Salih N.S."/>
            <person name="Samson R.A."/>
            <person name="Sandor E."/>
            <person name="Sanguinetti M."/>
            <person name="Schuetze T."/>
            <person name="Sepcic K."/>
            <person name="Shelest E."/>
            <person name="Sherlock G."/>
            <person name="Sophianopoulou V."/>
            <person name="Squina F.M."/>
            <person name="Sun H."/>
            <person name="Susca A."/>
            <person name="Todd R.B."/>
            <person name="Tsang A."/>
            <person name="Unkles S.E."/>
            <person name="van de Wiele N."/>
            <person name="van Rossen-Uffink D."/>
            <person name="Oliveira J.V."/>
            <person name="Vesth T.C."/>
            <person name="Visser J."/>
            <person name="Yu J.-H."/>
            <person name="Zhou M."/>
            <person name="Andersen M.R."/>
            <person name="Archer D.B."/>
            <person name="Baker S.E."/>
            <person name="Benoit I."/>
            <person name="Brakhage A.A."/>
            <person name="Braus G.H."/>
            <person name="Fischer R."/>
            <person name="Frisvad J.C."/>
            <person name="Goldman G.H."/>
            <person name="Houbraken J."/>
            <person name="Oakley B."/>
            <person name="Pocsi I."/>
            <person name="Scazzocchio C."/>
            <person name="Seiboth B."/>
            <person name="vanKuyk P.A."/>
            <person name="Wortman J."/>
            <person name="Dyer P.S."/>
            <person name="Grigoriev I.V."/>
        </authorList>
    </citation>
    <scope>NUCLEOTIDE SEQUENCE [LARGE SCALE GENOMIC DNA]</scope>
    <source>
        <strain evidence="3">CBS 506.65</strain>
    </source>
</reference>
<dbReference type="PANTHER" id="PTHR13887">
    <property type="entry name" value="GLUTATHIONE S-TRANSFERASE KAPPA"/>
    <property type="match status" value="1"/>
</dbReference>
<dbReference type="STRING" id="1073090.A0A1L9SWJ5"/>